<evidence type="ECO:0000313" key="4">
    <source>
        <dbReference type="EMBL" id="MBP2452830.1"/>
    </source>
</evidence>
<dbReference type="Proteomes" id="UP000694460">
    <property type="component" value="Unassembled WGS sequence"/>
</dbReference>
<sequence>MPQSSSRPRAGRPTREQAEQRHLELLDCALEVFLENGFERSTIEAIAASAGMAKRTIYSLHPDKAALFEASVQRAVDRWLVPIETLRAAEADDLEETLLAIGRIRLAGITSPAGTALQRILNAEGNRFPQLFRLVYEQGTMPALTFIAEVLARHAEAGIIEVDDPAVVGGAFLSMVVGGPATGALWGVSWDPDDLDKRMRTLVRLFLDGVRPRNP</sequence>
<accession>A0ABS4ZTT4</accession>
<dbReference type="InterPro" id="IPR050109">
    <property type="entry name" value="HTH-type_TetR-like_transc_reg"/>
</dbReference>
<evidence type="ECO:0000313" key="5">
    <source>
        <dbReference type="Proteomes" id="UP000694460"/>
    </source>
</evidence>
<evidence type="ECO:0000256" key="1">
    <source>
        <dbReference type="ARBA" id="ARBA00023125"/>
    </source>
</evidence>
<dbReference type="Gene3D" id="1.10.357.10">
    <property type="entry name" value="Tetracycline Repressor, domain 2"/>
    <property type="match status" value="1"/>
</dbReference>
<reference evidence="4 5" key="1">
    <citation type="submission" date="2021-03" db="EMBL/GenBank/DDBJ databases">
        <title>Sequencing the genomes of 1000 actinobacteria strains.</title>
        <authorList>
            <person name="Klenk H.-P."/>
        </authorList>
    </citation>
    <scope>NUCLEOTIDE SEQUENCE [LARGE SCALE GENOMIC DNA]</scope>
    <source>
        <strain evidence="4 5">DSM 46713</strain>
    </source>
</reference>
<keyword evidence="1 2" id="KW-0238">DNA-binding</keyword>
<dbReference type="EMBL" id="JAGIOP010000002">
    <property type="protein sequence ID" value="MBP2452830.1"/>
    <property type="molecule type" value="Genomic_DNA"/>
</dbReference>
<evidence type="ECO:0000256" key="2">
    <source>
        <dbReference type="PROSITE-ProRule" id="PRU00335"/>
    </source>
</evidence>
<dbReference type="PANTHER" id="PTHR30055:SF146">
    <property type="entry name" value="HTH-TYPE TRANSCRIPTIONAL DUAL REGULATOR CECR"/>
    <property type="match status" value="1"/>
</dbReference>
<dbReference type="InterPro" id="IPR036271">
    <property type="entry name" value="Tet_transcr_reg_TetR-rel_C_sf"/>
</dbReference>
<evidence type="ECO:0000259" key="3">
    <source>
        <dbReference type="PROSITE" id="PS50977"/>
    </source>
</evidence>
<dbReference type="SUPFAM" id="SSF46689">
    <property type="entry name" value="Homeodomain-like"/>
    <property type="match status" value="1"/>
</dbReference>
<feature type="domain" description="HTH tetR-type" evidence="3">
    <location>
        <begin position="19"/>
        <end position="79"/>
    </location>
</feature>
<dbReference type="InterPro" id="IPR039536">
    <property type="entry name" value="TetR_C_Proteobacteria"/>
</dbReference>
<dbReference type="Pfam" id="PF00440">
    <property type="entry name" value="TetR_N"/>
    <property type="match status" value="1"/>
</dbReference>
<feature type="DNA-binding region" description="H-T-H motif" evidence="2">
    <location>
        <begin position="42"/>
        <end position="61"/>
    </location>
</feature>
<protein>
    <submittedName>
        <fullName evidence="4">AcrR family transcriptional regulator</fullName>
    </submittedName>
</protein>
<dbReference type="RefSeq" id="WP_209917203.1">
    <property type="nucleotide sequence ID" value="NZ_JAGIOP010000002.1"/>
</dbReference>
<comment type="caution">
    <text evidence="4">The sequence shown here is derived from an EMBL/GenBank/DDBJ whole genome shotgun (WGS) entry which is preliminary data.</text>
</comment>
<gene>
    <name evidence="4" type="ORF">JOF57_002743</name>
</gene>
<keyword evidence="5" id="KW-1185">Reference proteome</keyword>
<proteinExistence type="predicted"/>
<dbReference type="InterPro" id="IPR009057">
    <property type="entry name" value="Homeodomain-like_sf"/>
</dbReference>
<dbReference type="SUPFAM" id="SSF48498">
    <property type="entry name" value="Tetracyclin repressor-like, C-terminal domain"/>
    <property type="match status" value="1"/>
</dbReference>
<dbReference type="PROSITE" id="PS50977">
    <property type="entry name" value="HTH_TETR_2"/>
    <property type="match status" value="1"/>
</dbReference>
<organism evidence="4 5">
    <name type="scientific">Mycolicibacterium lutetiense</name>
    <dbReference type="NCBI Taxonomy" id="1641992"/>
    <lineage>
        <taxon>Bacteria</taxon>
        <taxon>Bacillati</taxon>
        <taxon>Actinomycetota</taxon>
        <taxon>Actinomycetes</taxon>
        <taxon>Mycobacteriales</taxon>
        <taxon>Mycobacteriaceae</taxon>
        <taxon>Mycolicibacterium</taxon>
    </lineage>
</organism>
<dbReference type="InterPro" id="IPR001647">
    <property type="entry name" value="HTH_TetR"/>
</dbReference>
<dbReference type="PRINTS" id="PR00455">
    <property type="entry name" value="HTHTETR"/>
</dbReference>
<name>A0ABS4ZTT4_9MYCO</name>
<dbReference type="Pfam" id="PF14246">
    <property type="entry name" value="TetR_C_7"/>
    <property type="match status" value="1"/>
</dbReference>
<dbReference type="PANTHER" id="PTHR30055">
    <property type="entry name" value="HTH-TYPE TRANSCRIPTIONAL REGULATOR RUTR"/>
    <property type="match status" value="1"/>
</dbReference>